<organism evidence="2 3">
    <name type="scientific">Sulfitobacter pacificus</name>
    <dbReference type="NCBI Taxonomy" id="1499314"/>
    <lineage>
        <taxon>Bacteria</taxon>
        <taxon>Pseudomonadati</taxon>
        <taxon>Pseudomonadota</taxon>
        <taxon>Alphaproteobacteria</taxon>
        <taxon>Rhodobacterales</taxon>
        <taxon>Roseobacteraceae</taxon>
        <taxon>Sulfitobacter</taxon>
    </lineage>
</organism>
<sequence>MCRAADIQHQPIPPLQPNPRTVPRGPAAQDLQKPLILQKVGRGRLQIGTKGAGIGMRHTLVQPLMCRLGVKTIKPVGIALFEGEGKGTFQRTAP</sequence>
<protein>
    <submittedName>
        <fullName evidence="2">Uncharacterized protein</fullName>
    </submittedName>
</protein>
<dbReference type="EMBL" id="BSNL01000001">
    <property type="protein sequence ID" value="GLQ25668.1"/>
    <property type="molecule type" value="Genomic_DNA"/>
</dbReference>
<gene>
    <name evidence="2" type="ORF">GCM10007927_04710</name>
</gene>
<name>A0ABQ5VDT1_9RHOB</name>
<keyword evidence="3" id="KW-1185">Reference proteome</keyword>
<reference evidence="2" key="2">
    <citation type="submission" date="2023-01" db="EMBL/GenBank/DDBJ databases">
        <title>Draft genome sequence of Sulfitobacter pacificus strain NBRC 109915.</title>
        <authorList>
            <person name="Sun Q."/>
            <person name="Mori K."/>
        </authorList>
    </citation>
    <scope>NUCLEOTIDE SEQUENCE</scope>
    <source>
        <strain evidence="2">NBRC 109915</strain>
    </source>
</reference>
<comment type="caution">
    <text evidence="2">The sequence shown here is derived from an EMBL/GenBank/DDBJ whole genome shotgun (WGS) entry which is preliminary data.</text>
</comment>
<feature type="region of interest" description="Disordered" evidence="1">
    <location>
        <begin position="1"/>
        <end position="27"/>
    </location>
</feature>
<evidence type="ECO:0000313" key="3">
    <source>
        <dbReference type="Proteomes" id="UP001161388"/>
    </source>
</evidence>
<evidence type="ECO:0000313" key="2">
    <source>
        <dbReference type="EMBL" id="GLQ25668.1"/>
    </source>
</evidence>
<evidence type="ECO:0000256" key="1">
    <source>
        <dbReference type="SAM" id="MobiDB-lite"/>
    </source>
</evidence>
<proteinExistence type="predicted"/>
<dbReference type="Proteomes" id="UP001161388">
    <property type="component" value="Unassembled WGS sequence"/>
</dbReference>
<accession>A0ABQ5VDT1</accession>
<reference evidence="2" key="1">
    <citation type="journal article" date="2014" name="Int. J. Syst. Evol. Microbiol.">
        <title>Complete genome of a new Firmicutes species belonging to the dominant human colonic microbiota ('Ruminococcus bicirculans') reveals two chromosomes and a selective capacity to utilize plant glucans.</title>
        <authorList>
            <consortium name="NISC Comparative Sequencing Program"/>
            <person name="Wegmann U."/>
            <person name="Louis P."/>
            <person name="Goesmann A."/>
            <person name="Henrissat B."/>
            <person name="Duncan S.H."/>
            <person name="Flint H.J."/>
        </authorList>
    </citation>
    <scope>NUCLEOTIDE SEQUENCE</scope>
    <source>
        <strain evidence="2">NBRC 109915</strain>
    </source>
</reference>